<dbReference type="Proteomes" id="UP000270112">
    <property type="component" value="Unassembled WGS sequence"/>
</dbReference>
<dbReference type="Pfam" id="PF13302">
    <property type="entry name" value="Acetyltransf_3"/>
    <property type="match status" value="1"/>
</dbReference>
<dbReference type="PROSITE" id="PS51186">
    <property type="entry name" value="GNAT"/>
    <property type="match status" value="1"/>
</dbReference>
<dbReference type="Proteomes" id="UP000253817">
    <property type="component" value="Unassembled WGS sequence"/>
</dbReference>
<dbReference type="InterPro" id="IPR016181">
    <property type="entry name" value="Acyl_CoA_acyltransferase"/>
</dbReference>
<reference evidence="3" key="3">
    <citation type="journal article" date="2019" name="Microbiol. Resour. Announc.">
        <title>Draft Genome Sequences of Type Strains of Gordonibacter faecihominis, Paraeggerthella hongkongensis, Parvibacter caecicola,Slackia equolifaciens, Slackia faecicanis, and Slackia isoflavoniconvertens.</title>
        <authorList>
            <person name="Danylec N."/>
            <person name="Stoll D.A."/>
            <person name="Dotsch A."/>
            <person name="Huch M."/>
        </authorList>
    </citation>
    <scope>NUCLEOTIDE SEQUENCE</scope>
    <source>
        <strain evidence="3">DSM 16107</strain>
    </source>
</reference>
<accession>A0A3N0IVB4</accession>
<proteinExistence type="predicted"/>
<dbReference type="SUPFAM" id="SSF55729">
    <property type="entry name" value="Acyl-CoA N-acyltransferases (Nat)"/>
    <property type="match status" value="1"/>
</dbReference>
<feature type="domain" description="N-acetyltransferase" evidence="1">
    <location>
        <begin position="17"/>
        <end position="181"/>
    </location>
</feature>
<dbReference type="AlphaFoldDB" id="A0A3N0IVB4"/>
<keyword evidence="4" id="KW-1185">Reference proteome</keyword>
<evidence type="ECO:0000259" key="1">
    <source>
        <dbReference type="PROSITE" id="PS51186"/>
    </source>
</evidence>
<protein>
    <submittedName>
        <fullName evidence="3">GNAT family N-acetyltransferase</fullName>
    </submittedName>
</protein>
<evidence type="ECO:0000313" key="3">
    <source>
        <dbReference type="EMBL" id="RNM40837.1"/>
    </source>
</evidence>
<reference evidence="2 4" key="1">
    <citation type="journal article" date="2018" name="Elife">
        <title>Discovery and characterization of a prevalent human gut bacterial enzyme sufficient for the inactivation of a family of plant toxins.</title>
        <authorList>
            <person name="Koppel N."/>
            <person name="Bisanz J.E."/>
            <person name="Pandelia M.E."/>
            <person name="Turnbaugh P.J."/>
            <person name="Balskus E.P."/>
        </authorList>
    </citation>
    <scope>NUCLEOTIDE SEQUENCE [LARGE SCALE GENOMIC DNA]</scope>
    <source>
        <strain evidence="2 4">DSM 16107</strain>
    </source>
</reference>
<dbReference type="PANTHER" id="PTHR43792:SF1">
    <property type="entry name" value="N-ACETYLTRANSFERASE DOMAIN-CONTAINING PROTEIN"/>
    <property type="match status" value="1"/>
</dbReference>
<dbReference type="EMBL" id="QICC01000061">
    <property type="protein sequence ID" value="RNM40837.1"/>
    <property type="molecule type" value="Genomic_DNA"/>
</dbReference>
<evidence type="ECO:0000313" key="2">
    <source>
        <dbReference type="EMBL" id="RDB65455.1"/>
    </source>
</evidence>
<name>A0A3N0IVB4_9ACTN</name>
<evidence type="ECO:0000313" key="5">
    <source>
        <dbReference type="Proteomes" id="UP000270112"/>
    </source>
</evidence>
<dbReference type="OrthoDB" id="3533156at2"/>
<sequence length="187" mass="21329">MSEPARRGRFILETDRLILREFTPDDFAALCLMLQDDEVMYAYEGALSDEEAHAWLDNQLRRYREDGFGLWAVVLKETGEVVGQCGLTYQDGDGRGTRVVEVGYLFQRAHWHRGLATEAARACRDYAFDQVGVEKVYSIIRDTNVASQRVARRNGMVPEGSFVKRYRGVDMPHLVFSIPRAGRDGVY</sequence>
<reference evidence="5" key="2">
    <citation type="submission" date="2018-05" db="EMBL/GenBank/DDBJ databases">
        <title>Genome Sequencing of selected type strains of the family Eggerthellaceae.</title>
        <authorList>
            <person name="Danylec N."/>
            <person name="Stoll D.A."/>
            <person name="Doetsch A."/>
            <person name="Huch M."/>
        </authorList>
    </citation>
    <scope>NUCLEOTIDE SEQUENCE [LARGE SCALE GENOMIC DNA]</scope>
    <source>
        <strain evidence="5">DSM 16107</strain>
    </source>
</reference>
<dbReference type="RefSeq" id="WP_114547658.1">
    <property type="nucleotide sequence ID" value="NZ_PPTT01000037.1"/>
</dbReference>
<dbReference type="PANTHER" id="PTHR43792">
    <property type="entry name" value="GNAT FAMILY, PUTATIVE (AFU_ORTHOLOGUE AFUA_3G00765)-RELATED-RELATED"/>
    <property type="match status" value="1"/>
</dbReference>
<evidence type="ECO:0000313" key="4">
    <source>
        <dbReference type="Proteomes" id="UP000253817"/>
    </source>
</evidence>
<dbReference type="EMBL" id="PPTT01000037">
    <property type="protein sequence ID" value="RDB65455.1"/>
    <property type="molecule type" value="Genomic_DNA"/>
</dbReference>
<dbReference type="InterPro" id="IPR000182">
    <property type="entry name" value="GNAT_dom"/>
</dbReference>
<gene>
    <name evidence="2" type="ORF">C1876_15670</name>
    <name evidence="3" type="ORF">DMP09_12470</name>
</gene>
<dbReference type="InterPro" id="IPR051531">
    <property type="entry name" value="N-acetyltransferase"/>
</dbReference>
<dbReference type="Gene3D" id="3.40.630.30">
    <property type="match status" value="1"/>
</dbReference>
<dbReference type="GO" id="GO:0016747">
    <property type="term" value="F:acyltransferase activity, transferring groups other than amino-acyl groups"/>
    <property type="evidence" value="ECO:0007669"/>
    <property type="project" value="InterPro"/>
</dbReference>
<keyword evidence="3" id="KW-0808">Transferase</keyword>
<comment type="caution">
    <text evidence="3">The sequence shown here is derived from an EMBL/GenBank/DDBJ whole genome shotgun (WGS) entry which is preliminary data.</text>
</comment>
<organism evidence="3 5">
    <name type="scientific">Eggerthella sinensis</name>
    <dbReference type="NCBI Taxonomy" id="242230"/>
    <lineage>
        <taxon>Bacteria</taxon>
        <taxon>Bacillati</taxon>
        <taxon>Actinomycetota</taxon>
        <taxon>Coriobacteriia</taxon>
        <taxon>Eggerthellales</taxon>
        <taxon>Eggerthellaceae</taxon>
        <taxon>Eggerthella</taxon>
    </lineage>
</organism>